<proteinExistence type="predicted"/>
<name>A0A0E3GPU0_CLOSL</name>
<dbReference type="SMART" id="SM00850">
    <property type="entry name" value="LytTR"/>
    <property type="match status" value="1"/>
</dbReference>
<dbReference type="PROSITE" id="PS50930">
    <property type="entry name" value="HTH_LYTTR"/>
    <property type="match status" value="1"/>
</dbReference>
<evidence type="ECO:0000259" key="5">
    <source>
        <dbReference type="PROSITE" id="PS50930"/>
    </source>
</evidence>
<sequence length="247" mass="29056">MELKVFIGDDEEGMRMVLKKAIEKIEGFKLVGEAADGEAVLSFVEEKHPEIIFLDVEMAKLNGVECAKRIMDINPRTIIIFVTAHDAYMSDAFQLYAFDYIVKPFKLDRIYQTLNRIKTLNDVQSEENMYKIIRHEKGLDKILIRNKDGISFVDMKDIVIIQREDRNTVIYTVDNSYITSEGMSELEERLDKSLFFRSHKSYIINLSMINKIYPYGRWTYIVKLKNTDKDALITHERYEMLKKMFSF</sequence>
<dbReference type="Gene3D" id="3.40.50.2300">
    <property type="match status" value="1"/>
</dbReference>
<dbReference type="SUPFAM" id="SSF52172">
    <property type="entry name" value="CheY-like"/>
    <property type="match status" value="1"/>
</dbReference>
<evidence type="ECO:0000256" key="3">
    <source>
        <dbReference type="PROSITE-ProRule" id="PRU00169"/>
    </source>
</evidence>
<dbReference type="GO" id="GO:0003677">
    <property type="term" value="F:DNA binding"/>
    <property type="evidence" value="ECO:0007669"/>
    <property type="project" value="InterPro"/>
</dbReference>
<evidence type="ECO:0000313" key="6">
    <source>
        <dbReference type="EMBL" id="AKA67406.1"/>
    </source>
</evidence>
<dbReference type="GO" id="GO:0000156">
    <property type="term" value="F:phosphorelay response regulator activity"/>
    <property type="evidence" value="ECO:0007669"/>
    <property type="project" value="InterPro"/>
</dbReference>
<dbReference type="PANTHER" id="PTHR37299">
    <property type="entry name" value="TRANSCRIPTIONAL REGULATOR-RELATED"/>
    <property type="match status" value="1"/>
</dbReference>
<dbReference type="PANTHER" id="PTHR37299:SF1">
    <property type="entry name" value="STAGE 0 SPORULATION PROTEIN A HOMOLOG"/>
    <property type="match status" value="1"/>
</dbReference>
<organism evidence="6 7">
    <name type="scientific">Clostridium scatologenes</name>
    <dbReference type="NCBI Taxonomy" id="1548"/>
    <lineage>
        <taxon>Bacteria</taxon>
        <taxon>Bacillati</taxon>
        <taxon>Bacillota</taxon>
        <taxon>Clostridia</taxon>
        <taxon>Eubacteriales</taxon>
        <taxon>Clostridiaceae</taxon>
        <taxon>Clostridium</taxon>
    </lineage>
</organism>
<protein>
    <recommendedName>
        <fullName evidence="1">Stage 0 sporulation protein A homolog</fullName>
    </recommendedName>
</protein>
<dbReference type="Pfam" id="PF04397">
    <property type="entry name" value="LytTR"/>
    <property type="match status" value="1"/>
</dbReference>
<accession>A0A0E3GPU0</accession>
<evidence type="ECO:0000256" key="1">
    <source>
        <dbReference type="ARBA" id="ARBA00018672"/>
    </source>
</evidence>
<dbReference type="Pfam" id="PF00072">
    <property type="entry name" value="Response_reg"/>
    <property type="match status" value="1"/>
</dbReference>
<dbReference type="Gene3D" id="2.40.50.1020">
    <property type="entry name" value="LytTr DNA-binding domain"/>
    <property type="match status" value="1"/>
</dbReference>
<dbReference type="InterPro" id="IPR046947">
    <property type="entry name" value="LytR-like"/>
</dbReference>
<comment type="function">
    <text evidence="2">May play the central regulatory role in sporulation. It may be an element of the effector pathway responsible for the activation of sporulation genes in response to nutritional stress. Spo0A may act in concert with spo0H (a sigma factor) to control the expression of some genes that are critical to the sporulation process.</text>
</comment>
<dbReference type="SMART" id="SM00448">
    <property type="entry name" value="REC"/>
    <property type="match status" value="1"/>
</dbReference>
<dbReference type="Proteomes" id="UP000033115">
    <property type="component" value="Chromosome"/>
</dbReference>
<feature type="modified residue" description="4-aspartylphosphate" evidence="3">
    <location>
        <position position="55"/>
    </location>
</feature>
<reference evidence="6 7" key="1">
    <citation type="journal article" date="2015" name="J. Biotechnol.">
        <title>Complete genome sequence of a malodorant-producing acetogen, Clostridium scatologenes ATCC 25775(T).</title>
        <authorList>
            <person name="Zhu Z."/>
            <person name="Guo T."/>
            <person name="Zheng H."/>
            <person name="Song T."/>
            <person name="Ouyang P."/>
            <person name="Xie J."/>
        </authorList>
    </citation>
    <scope>NUCLEOTIDE SEQUENCE [LARGE SCALE GENOMIC DNA]</scope>
    <source>
        <strain evidence="6 7">ATCC 25775</strain>
    </source>
</reference>
<dbReference type="RefSeq" id="WP_029160473.1">
    <property type="nucleotide sequence ID" value="NZ_CP009933.1"/>
</dbReference>
<dbReference type="InterPro" id="IPR007492">
    <property type="entry name" value="LytTR_DNA-bd_dom"/>
</dbReference>
<dbReference type="KEGG" id="csq:CSCA_0281"/>
<evidence type="ECO:0000313" key="7">
    <source>
        <dbReference type="Proteomes" id="UP000033115"/>
    </source>
</evidence>
<dbReference type="HOGENOM" id="CLU_000445_14_1_9"/>
<keyword evidence="3" id="KW-0597">Phosphoprotein</keyword>
<dbReference type="AlphaFoldDB" id="A0A0E3GPU0"/>
<dbReference type="InterPro" id="IPR001789">
    <property type="entry name" value="Sig_transdc_resp-reg_receiver"/>
</dbReference>
<keyword evidence="7" id="KW-1185">Reference proteome</keyword>
<dbReference type="PROSITE" id="PS50110">
    <property type="entry name" value="RESPONSE_REGULATORY"/>
    <property type="match status" value="1"/>
</dbReference>
<dbReference type="STRING" id="1548.CSCA_0281"/>
<feature type="domain" description="HTH LytTR-type" evidence="5">
    <location>
        <begin position="142"/>
        <end position="247"/>
    </location>
</feature>
<evidence type="ECO:0000256" key="2">
    <source>
        <dbReference type="ARBA" id="ARBA00024867"/>
    </source>
</evidence>
<dbReference type="EMBL" id="CP009933">
    <property type="protein sequence ID" value="AKA67406.1"/>
    <property type="molecule type" value="Genomic_DNA"/>
</dbReference>
<evidence type="ECO:0000259" key="4">
    <source>
        <dbReference type="PROSITE" id="PS50110"/>
    </source>
</evidence>
<gene>
    <name evidence="6" type="ORF">CSCA_0281</name>
</gene>
<feature type="domain" description="Response regulatory" evidence="4">
    <location>
        <begin position="4"/>
        <end position="118"/>
    </location>
</feature>
<dbReference type="InterPro" id="IPR011006">
    <property type="entry name" value="CheY-like_superfamily"/>
</dbReference>